<reference evidence="1 2" key="1">
    <citation type="journal article" date="2015" name="Microbiome">
        <title>Genomic resolution of linkages in carbon, nitrogen, and sulfur cycling among widespread estuary sediment bacteria.</title>
        <authorList>
            <person name="Baker B.J."/>
            <person name="Lazar C.S."/>
            <person name="Teske A.P."/>
            <person name="Dick G.J."/>
        </authorList>
    </citation>
    <scope>NUCLEOTIDE SEQUENCE [LARGE SCALE GENOMIC DNA]</scope>
    <source>
        <strain evidence="1">SM23_40</strain>
    </source>
</reference>
<evidence type="ECO:0000313" key="2">
    <source>
        <dbReference type="Proteomes" id="UP000051717"/>
    </source>
</evidence>
<dbReference type="Proteomes" id="UP000051717">
    <property type="component" value="Unassembled WGS sequence"/>
</dbReference>
<protein>
    <submittedName>
        <fullName evidence="1">Uncharacterized protein</fullName>
    </submittedName>
</protein>
<dbReference type="EMBL" id="LJUI01000052">
    <property type="protein sequence ID" value="KPK68965.1"/>
    <property type="molecule type" value="Genomic_DNA"/>
</dbReference>
<accession>A0A0S8G7J4</accession>
<name>A0A0S8G7J4_UNCT6</name>
<gene>
    <name evidence="1" type="ORF">AMJ82_06840</name>
</gene>
<evidence type="ECO:0000313" key="1">
    <source>
        <dbReference type="EMBL" id="KPK68965.1"/>
    </source>
</evidence>
<dbReference type="AlphaFoldDB" id="A0A0S8G7J4"/>
<sequence>MLRVARGRRARKIEAMTMGTVDVTMDGQHPRLPIPPSWCVFVDPERRRDLISILAELSGLWEGMVEPFIIVGALSLVLRERLRFTALWDIDLLFPSEEAVETFADRRPPGGVRVVAYDDQLMRGAGIASLHTAWRICSKWINVDYIYRPPFYRLHYSTFEKDGPLIQEVRLGEETFQIRVPVAHPWDVFLEKIISPRFSSVVESGYGMHPDVRHILFLLQSETEQEGFWSYLEQTARVFGLVEGVRQGMELLLANRDYLGYGEFELPAVLDAKIGRFGR</sequence>
<comment type="caution">
    <text evidence="1">The sequence shown here is derived from an EMBL/GenBank/DDBJ whole genome shotgun (WGS) entry which is preliminary data.</text>
</comment>
<proteinExistence type="predicted"/>
<organism evidence="1 2">
    <name type="scientific">candidate division TA06 bacterium SM23_40</name>
    <dbReference type="NCBI Taxonomy" id="1703774"/>
    <lineage>
        <taxon>Bacteria</taxon>
        <taxon>Bacteria division TA06</taxon>
    </lineage>
</organism>